<feature type="non-terminal residue" evidence="2">
    <location>
        <position position="1"/>
    </location>
</feature>
<keyword evidence="3" id="KW-1185">Reference proteome</keyword>
<gene>
    <name evidence="2" type="ORF">A6R68_17912</name>
</gene>
<evidence type="ECO:0000313" key="2">
    <source>
        <dbReference type="EMBL" id="OBS75636.1"/>
    </source>
</evidence>
<dbReference type="PANTHER" id="PTHR12969">
    <property type="entry name" value="NGD5/OSM-6/IFT52"/>
    <property type="match status" value="1"/>
</dbReference>
<evidence type="ECO:0000313" key="3">
    <source>
        <dbReference type="Proteomes" id="UP000092124"/>
    </source>
</evidence>
<dbReference type="STRING" id="56216.A0A1A6HBH5"/>
<protein>
    <recommendedName>
        <fullName evidence="1">IFT52 GIFT domain-containing protein</fullName>
    </recommendedName>
</protein>
<dbReference type="InterPro" id="IPR039975">
    <property type="entry name" value="IFT52"/>
</dbReference>
<dbReference type="Proteomes" id="UP000092124">
    <property type="component" value="Unassembled WGS sequence"/>
</dbReference>
<name>A0A1A6HBH5_NEOLE</name>
<dbReference type="OrthoDB" id="10259368at2759"/>
<dbReference type="GO" id="GO:0005929">
    <property type="term" value="C:cilium"/>
    <property type="evidence" value="ECO:0007669"/>
    <property type="project" value="TreeGrafter"/>
</dbReference>
<dbReference type="GO" id="GO:0005814">
    <property type="term" value="C:centriole"/>
    <property type="evidence" value="ECO:0007669"/>
    <property type="project" value="TreeGrafter"/>
</dbReference>
<dbReference type="EMBL" id="LZPO01035983">
    <property type="protein sequence ID" value="OBS75636.1"/>
    <property type="molecule type" value="Genomic_DNA"/>
</dbReference>
<dbReference type="GO" id="GO:0042073">
    <property type="term" value="P:intraciliary transport"/>
    <property type="evidence" value="ECO:0007669"/>
    <property type="project" value="TreeGrafter"/>
</dbReference>
<dbReference type="GO" id="GO:0060271">
    <property type="term" value="P:cilium assembly"/>
    <property type="evidence" value="ECO:0007669"/>
    <property type="project" value="TreeGrafter"/>
</dbReference>
<accession>A0A1A6HBH5</accession>
<feature type="domain" description="IFT52 GIFT" evidence="1">
    <location>
        <begin position="1"/>
        <end position="62"/>
    </location>
</feature>
<comment type="caution">
    <text evidence="2">The sequence shown here is derived from an EMBL/GenBank/DDBJ whole genome shotgun (WGS) entry which is preliminary data.</text>
</comment>
<dbReference type="GO" id="GO:0030992">
    <property type="term" value="C:intraciliary transport particle B"/>
    <property type="evidence" value="ECO:0007669"/>
    <property type="project" value="TreeGrafter"/>
</dbReference>
<dbReference type="AlphaFoldDB" id="A0A1A6HBH5"/>
<dbReference type="Pfam" id="PF23355">
    <property type="entry name" value="IFT52_GIFT"/>
    <property type="match status" value="1"/>
</dbReference>
<sequence>LSITKLAVAVLSTGSICFPLNRPIMAFYHSKNQDGKQTVLGSHHMFSDQYLHKEENSKIMDVKGDKNPCGFITVFDLSIYQLDTICIPKVIKIHKKLN</sequence>
<feature type="non-terminal residue" evidence="2">
    <location>
        <position position="98"/>
    </location>
</feature>
<evidence type="ECO:0000259" key="1">
    <source>
        <dbReference type="Pfam" id="PF23355"/>
    </source>
</evidence>
<dbReference type="PANTHER" id="PTHR12969:SF7">
    <property type="entry name" value="INTRAFLAGELLAR TRANSPORT PROTEIN 52 HOMOLOG"/>
    <property type="match status" value="1"/>
</dbReference>
<organism evidence="2 3">
    <name type="scientific">Neotoma lepida</name>
    <name type="common">Desert woodrat</name>
    <dbReference type="NCBI Taxonomy" id="56216"/>
    <lineage>
        <taxon>Eukaryota</taxon>
        <taxon>Metazoa</taxon>
        <taxon>Chordata</taxon>
        <taxon>Craniata</taxon>
        <taxon>Vertebrata</taxon>
        <taxon>Euteleostomi</taxon>
        <taxon>Mammalia</taxon>
        <taxon>Eutheria</taxon>
        <taxon>Euarchontoglires</taxon>
        <taxon>Glires</taxon>
        <taxon>Rodentia</taxon>
        <taxon>Myomorpha</taxon>
        <taxon>Muroidea</taxon>
        <taxon>Cricetidae</taxon>
        <taxon>Neotominae</taxon>
        <taxon>Neotoma</taxon>
    </lineage>
</organism>
<proteinExistence type="predicted"/>
<reference evidence="2 3" key="1">
    <citation type="submission" date="2016-06" db="EMBL/GenBank/DDBJ databases">
        <title>The Draft Genome Sequence and Annotation of the Desert Woodrat Neotoma lepida.</title>
        <authorList>
            <person name="Campbell M."/>
            <person name="Oakeson K.F."/>
            <person name="Yandell M."/>
            <person name="Halpert J.R."/>
            <person name="Dearing D."/>
        </authorList>
    </citation>
    <scope>NUCLEOTIDE SEQUENCE [LARGE SCALE GENOMIC DNA]</scope>
    <source>
        <strain evidence="2">417</strain>
        <tissue evidence="2">Liver</tissue>
    </source>
</reference>
<dbReference type="InterPro" id="IPR055458">
    <property type="entry name" value="IFT52_GIFT"/>
</dbReference>